<dbReference type="Proteomes" id="UP000694569">
    <property type="component" value="Unplaced"/>
</dbReference>
<evidence type="ECO:0000313" key="7">
    <source>
        <dbReference type="Proteomes" id="UP000694569"/>
    </source>
</evidence>
<dbReference type="InterPro" id="IPR013783">
    <property type="entry name" value="Ig-like_fold"/>
</dbReference>
<dbReference type="GO" id="GO:0004896">
    <property type="term" value="F:cytokine receptor activity"/>
    <property type="evidence" value="ECO:0007669"/>
    <property type="project" value="TreeGrafter"/>
</dbReference>
<dbReference type="PANTHER" id="PTHR23037">
    <property type="entry name" value="CYTOKINE RECEPTOR"/>
    <property type="match status" value="1"/>
</dbReference>
<evidence type="ECO:0000256" key="3">
    <source>
        <dbReference type="SAM" id="Phobius"/>
    </source>
</evidence>
<dbReference type="GO" id="GO:0009897">
    <property type="term" value="C:external side of plasma membrane"/>
    <property type="evidence" value="ECO:0007669"/>
    <property type="project" value="TreeGrafter"/>
</dbReference>
<keyword evidence="2" id="KW-0325">Glycoprotein</keyword>
<reference evidence="6" key="1">
    <citation type="submission" date="2025-08" db="UniProtKB">
        <authorList>
            <consortium name="Ensembl"/>
        </authorList>
    </citation>
    <scope>IDENTIFICATION</scope>
</reference>
<dbReference type="PANTHER" id="PTHR23037:SF46">
    <property type="entry name" value="INTERLEUKIN 5 RECEPTOR SUBUNIT ALPHA"/>
    <property type="match status" value="1"/>
</dbReference>
<dbReference type="Pfam" id="PF21605">
    <property type="entry name" value="CRLF2-like_D2"/>
    <property type="match status" value="1"/>
</dbReference>
<name>A0A8C5M4R3_9ANUR</name>
<feature type="signal peptide" evidence="4">
    <location>
        <begin position="1"/>
        <end position="16"/>
    </location>
</feature>
<reference evidence="6" key="2">
    <citation type="submission" date="2025-09" db="UniProtKB">
        <authorList>
            <consortium name="Ensembl"/>
        </authorList>
    </citation>
    <scope>IDENTIFICATION</scope>
</reference>
<dbReference type="GeneTree" id="ENSGT01070000257274"/>
<dbReference type="OrthoDB" id="8803253at2759"/>
<dbReference type="InterPro" id="IPR048648">
    <property type="entry name" value="CRLF2-like_D2"/>
</dbReference>
<keyword evidence="3" id="KW-0812">Transmembrane</keyword>
<evidence type="ECO:0000256" key="1">
    <source>
        <dbReference type="ARBA" id="ARBA00004479"/>
    </source>
</evidence>
<evidence type="ECO:0000313" key="6">
    <source>
        <dbReference type="Ensembl" id="ENSLLEP00000006694.1"/>
    </source>
</evidence>
<organism evidence="6 7">
    <name type="scientific">Leptobrachium leishanense</name>
    <name type="common">Leishan spiny toad</name>
    <dbReference type="NCBI Taxonomy" id="445787"/>
    <lineage>
        <taxon>Eukaryota</taxon>
        <taxon>Metazoa</taxon>
        <taxon>Chordata</taxon>
        <taxon>Craniata</taxon>
        <taxon>Vertebrata</taxon>
        <taxon>Euteleostomi</taxon>
        <taxon>Amphibia</taxon>
        <taxon>Batrachia</taxon>
        <taxon>Anura</taxon>
        <taxon>Pelobatoidea</taxon>
        <taxon>Megophryidae</taxon>
        <taxon>Leptobrachium</taxon>
    </lineage>
</organism>
<dbReference type="Ensembl" id="ENSLLET00000006967.1">
    <property type="protein sequence ID" value="ENSLLEP00000006694.1"/>
    <property type="gene ID" value="ENSLLEG00000004210.1"/>
</dbReference>
<dbReference type="Gene3D" id="2.60.40.10">
    <property type="entry name" value="Immunoglobulins"/>
    <property type="match status" value="1"/>
</dbReference>
<keyword evidence="7" id="KW-1185">Reference proteome</keyword>
<accession>A0A8C5M4R3</accession>
<feature type="chain" id="PRO_5034042411" description="Cytokine receptor-like factor 2-like D2 domain-containing protein" evidence="4">
    <location>
        <begin position="17"/>
        <end position="304"/>
    </location>
</feature>
<feature type="transmembrane region" description="Helical" evidence="3">
    <location>
        <begin position="147"/>
        <end position="169"/>
    </location>
</feature>
<comment type="subcellular location">
    <subcellularLocation>
        <location evidence="1">Membrane</location>
        <topology evidence="1">Single-pass type I membrane protein</topology>
    </subcellularLocation>
</comment>
<protein>
    <recommendedName>
        <fullName evidence="5">Cytokine receptor-like factor 2-like D2 domain-containing protein</fullName>
    </recommendedName>
</protein>
<evidence type="ECO:0000256" key="4">
    <source>
        <dbReference type="SAM" id="SignalP"/>
    </source>
</evidence>
<proteinExistence type="predicted"/>
<dbReference type="AlphaFoldDB" id="A0A8C5M4R3"/>
<feature type="domain" description="Cytokine receptor-like factor 2-like D2" evidence="5">
    <location>
        <begin position="22"/>
        <end position="125"/>
    </location>
</feature>
<evidence type="ECO:0000259" key="5">
    <source>
        <dbReference type="Pfam" id="PF21605"/>
    </source>
</evidence>
<keyword evidence="4" id="KW-0732">Signal</keyword>
<evidence type="ECO:0000256" key="2">
    <source>
        <dbReference type="ARBA" id="ARBA00023180"/>
    </source>
</evidence>
<keyword evidence="3" id="KW-0472">Membrane</keyword>
<sequence>MRRILTISILLQVVQPIVFTLNHPENVTIKWRDDEITVYCNHPNTNQYGYCYKMKLRFKSNNKQDWEKPIVSEACDDNTAFFCKFHTANLYREKCYRIGLQFLGLNSCYGQLIESTWSYNISLANGVISDNCMKIEEASEDSISYKFLILLYVPAAFLLVVIVTTTFTCTMKRLKKRMLPLIPDPKHMFYGLFEDYKGNFQEWTKISGNETKQEQLECSEDGDIIEEYNEEEKHIHTKQFVSKDECKEEIHTQEKEYRALTEIPLLTLEQMKNIVVTSSVVENSSDICIGNTLCTMRDSAYIML</sequence>
<keyword evidence="3" id="KW-1133">Transmembrane helix</keyword>